<dbReference type="Proteomes" id="UP000539052">
    <property type="component" value="Unassembled WGS sequence"/>
</dbReference>
<organism evidence="2 3">
    <name type="scientific">Lacrimispora defluvii</name>
    <dbReference type="NCBI Taxonomy" id="2719233"/>
    <lineage>
        <taxon>Bacteria</taxon>
        <taxon>Bacillati</taxon>
        <taxon>Bacillota</taxon>
        <taxon>Clostridia</taxon>
        <taxon>Lachnospirales</taxon>
        <taxon>Lachnospiraceae</taxon>
        <taxon>Lacrimispora</taxon>
    </lineage>
</organism>
<dbReference type="RefSeq" id="WP_170821942.1">
    <property type="nucleotide sequence ID" value="NZ_JAAOXG010000024.1"/>
</dbReference>
<accession>A0ABX1VRN2</accession>
<dbReference type="GO" id="GO:0008168">
    <property type="term" value="F:methyltransferase activity"/>
    <property type="evidence" value="ECO:0007669"/>
    <property type="project" value="UniProtKB-KW"/>
</dbReference>
<feature type="domain" description="Methyltransferase type 11" evidence="1">
    <location>
        <begin position="48"/>
        <end position="144"/>
    </location>
</feature>
<dbReference type="EMBL" id="JAAOXG010000024">
    <property type="protein sequence ID" value="NNJ30759.1"/>
    <property type="molecule type" value="Genomic_DNA"/>
</dbReference>
<name>A0ABX1VRN2_9FIRM</name>
<comment type="caution">
    <text evidence="2">The sequence shown here is derived from an EMBL/GenBank/DDBJ whole genome shotgun (WGS) entry which is preliminary data.</text>
</comment>
<reference evidence="2 3" key="1">
    <citation type="submission" date="2020-03" db="EMBL/GenBank/DDBJ databases">
        <title>Genome Sequence of industrial isolate, B5A.</title>
        <authorList>
            <person name="Sharma S."/>
            <person name="Patil P.B."/>
            <person name="Korpole S."/>
        </authorList>
    </citation>
    <scope>NUCLEOTIDE SEQUENCE [LARGE SCALE GENOMIC DNA]</scope>
    <source>
        <strain evidence="2 3">PI-S10-B5A</strain>
    </source>
</reference>
<keyword evidence="3" id="KW-1185">Reference proteome</keyword>
<dbReference type="InterPro" id="IPR029063">
    <property type="entry name" value="SAM-dependent_MTases_sf"/>
</dbReference>
<dbReference type="SUPFAM" id="SSF53335">
    <property type="entry name" value="S-adenosyl-L-methionine-dependent methyltransferases"/>
    <property type="match status" value="1"/>
</dbReference>
<evidence type="ECO:0000313" key="2">
    <source>
        <dbReference type="EMBL" id="NNJ30759.1"/>
    </source>
</evidence>
<evidence type="ECO:0000259" key="1">
    <source>
        <dbReference type="Pfam" id="PF08241"/>
    </source>
</evidence>
<evidence type="ECO:0000313" key="3">
    <source>
        <dbReference type="Proteomes" id="UP000539052"/>
    </source>
</evidence>
<dbReference type="Pfam" id="PF08241">
    <property type="entry name" value="Methyltransf_11"/>
    <property type="match status" value="1"/>
</dbReference>
<keyword evidence="2" id="KW-0489">Methyltransferase</keyword>
<gene>
    <name evidence="2" type="ORF">G9470_13280</name>
</gene>
<dbReference type="CDD" id="cd02440">
    <property type="entry name" value="AdoMet_MTases"/>
    <property type="match status" value="1"/>
</dbReference>
<dbReference type="GO" id="GO:0032259">
    <property type="term" value="P:methylation"/>
    <property type="evidence" value="ECO:0007669"/>
    <property type="project" value="UniProtKB-KW"/>
</dbReference>
<proteinExistence type="predicted"/>
<sequence>MEREIINYYKAYDEDGRLFRNNSHKIEWLTSMHYLKKFIKEGAFLLDGCAGTGNYAFPLAESGYEVIAGDIVPGNIDIIREKQKNNPVLKDIFVGNMLDLSRFGDENFNAVLCMGAFYHVDDEIRSGIMKECLRVLKPGGLLVISYINTMAGVIVGLDDKLKNMDQADKWFEDRTTDGVFLYMTPYEIEKMALSFHMEIVCHLAVDGINYLLSDKINAADEENFNKWYQFHLKTCEDKSLLGYSLHSMIILRKYNIPSGLGRKI</sequence>
<dbReference type="InterPro" id="IPR013216">
    <property type="entry name" value="Methyltransf_11"/>
</dbReference>
<protein>
    <submittedName>
        <fullName evidence="2">Class I SAM-dependent methyltransferase</fullName>
    </submittedName>
</protein>
<dbReference type="Gene3D" id="3.40.50.150">
    <property type="entry name" value="Vaccinia Virus protein VP39"/>
    <property type="match status" value="1"/>
</dbReference>
<keyword evidence="2" id="KW-0808">Transferase</keyword>